<proteinExistence type="predicted"/>
<feature type="non-terminal residue" evidence="2">
    <location>
        <position position="749"/>
    </location>
</feature>
<protein>
    <submittedName>
        <fullName evidence="2">Uncharacterized protein</fullName>
    </submittedName>
</protein>
<evidence type="ECO:0000313" key="3">
    <source>
        <dbReference type="Proteomes" id="UP000192247"/>
    </source>
</evidence>
<keyword evidence="3" id="KW-1185">Reference proteome</keyword>
<feature type="compositionally biased region" description="Acidic residues" evidence="1">
    <location>
        <begin position="670"/>
        <end position="683"/>
    </location>
</feature>
<organism evidence="2 3">
    <name type="scientific">Tropilaelaps mercedesae</name>
    <dbReference type="NCBI Taxonomy" id="418985"/>
    <lineage>
        <taxon>Eukaryota</taxon>
        <taxon>Metazoa</taxon>
        <taxon>Ecdysozoa</taxon>
        <taxon>Arthropoda</taxon>
        <taxon>Chelicerata</taxon>
        <taxon>Arachnida</taxon>
        <taxon>Acari</taxon>
        <taxon>Parasitiformes</taxon>
        <taxon>Mesostigmata</taxon>
        <taxon>Gamasina</taxon>
        <taxon>Dermanyssoidea</taxon>
        <taxon>Laelapidae</taxon>
        <taxon>Tropilaelaps</taxon>
    </lineage>
</organism>
<name>A0A1V9XF71_9ACAR</name>
<sequence length="749" mass="83773">MLKLIGVTYLPFKSELLEAVDEVWRSCIEPMHFEEEATWQPLFPAFVEVDVSSLPLLVDMVLPTRKSCRSDRALPQRHKRRSSIHVKKKEPEIEKRASSSSSEGELPSIKAPQLALEERRSDSPDSRGSEQSLTEHEAQLYSTCLPQKDFAALLLDILDCVYQTEPHFGRIVFYRTTSKRFLLISLRLLLRQILKEKSDGVGVDWLMSLLSCLKAQQDPIFREECITVLLTIAYHLVNNSGPEFESSPLTVLVKINELEDDFFVTEKHCAVLAEVAICLKQLRVKSSRHCDVLHHTDSYGVPFGASSKQHVCVVAKICERLIRLVSRFSLAALHEVRRIAYCCCYPPVGPLLELFQRVSDAERSYVLEALEAFHRRTGSCRVCNGRSGCVSPATYARVLFATRSRELASHLAVVASLSNAEARTELYEKVVMSAFTSFLGIEDLPLVFPLLGSLFDTLPVLCTEFFDKKEYVELLGTFLFVSDTASRTVSLRLFETIIPSSLIALETFMNIIEDEMNNCLKQKSDVVMEPIAHLLETFHKANVLCTKEFYIRSRFQFLDTSHRLLLNLFADAATNAAYQVCDTLLAMLLCLCPLQLWSDSERPLDRSELCREIYKAVPKDRDSYAKIALLVTTNIYSRPGGAHSDSRFLEAPQDVVVHGLGNVDAVPSDGEPEGYEADGDSDSGLDGAHESPVGPRPVVHIEVALLWLEVAGFGLAVSPAAAESLTGSLRHLAIMCIQSDRLPAILLEI</sequence>
<dbReference type="Proteomes" id="UP000192247">
    <property type="component" value="Unassembled WGS sequence"/>
</dbReference>
<dbReference type="EMBL" id="MNPL01012355">
    <property type="protein sequence ID" value="OQR72184.1"/>
    <property type="molecule type" value="Genomic_DNA"/>
</dbReference>
<dbReference type="AlphaFoldDB" id="A0A1V9XF71"/>
<comment type="caution">
    <text evidence="2">The sequence shown here is derived from an EMBL/GenBank/DDBJ whole genome shotgun (WGS) entry which is preliminary data.</text>
</comment>
<dbReference type="InParanoid" id="A0A1V9XF71"/>
<accession>A0A1V9XF71</accession>
<feature type="compositionally biased region" description="Basic residues" evidence="1">
    <location>
        <begin position="75"/>
        <end position="88"/>
    </location>
</feature>
<evidence type="ECO:0000256" key="1">
    <source>
        <dbReference type="SAM" id="MobiDB-lite"/>
    </source>
</evidence>
<evidence type="ECO:0000313" key="2">
    <source>
        <dbReference type="EMBL" id="OQR72184.1"/>
    </source>
</evidence>
<feature type="compositionally biased region" description="Basic and acidic residues" evidence="1">
    <location>
        <begin position="116"/>
        <end position="132"/>
    </location>
</feature>
<feature type="region of interest" description="Disordered" evidence="1">
    <location>
        <begin position="667"/>
        <end position="692"/>
    </location>
</feature>
<feature type="region of interest" description="Disordered" evidence="1">
    <location>
        <begin position="69"/>
        <end position="132"/>
    </location>
</feature>
<gene>
    <name evidence="2" type="ORF">BIW11_10543</name>
</gene>
<reference evidence="2 3" key="1">
    <citation type="journal article" date="2017" name="Gigascience">
        <title>Draft genome of the honey bee ectoparasitic mite, Tropilaelaps mercedesae, is shaped by the parasitic life history.</title>
        <authorList>
            <person name="Dong X."/>
            <person name="Armstrong S.D."/>
            <person name="Xia D."/>
            <person name="Makepeace B.L."/>
            <person name="Darby A.C."/>
            <person name="Kadowaki T."/>
        </authorList>
    </citation>
    <scope>NUCLEOTIDE SEQUENCE [LARGE SCALE GENOMIC DNA]</scope>
    <source>
        <strain evidence="2">Wuxi-XJTLU</strain>
    </source>
</reference>